<dbReference type="Gene3D" id="1.10.10.60">
    <property type="entry name" value="Homeodomain-like"/>
    <property type="match status" value="1"/>
</dbReference>
<keyword evidence="2" id="KW-0238">DNA-binding</keyword>
<dbReference type="SUPFAM" id="SSF46689">
    <property type="entry name" value="Homeodomain-like"/>
    <property type="match status" value="1"/>
</dbReference>
<feature type="domain" description="HTH myb-type" evidence="5">
    <location>
        <begin position="9"/>
        <end position="40"/>
    </location>
</feature>
<keyword evidence="7" id="KW-1185">Reference proteome</keyword>
<dbReference type="Proteomes" id="UP000655225">
    <property type="component" value="Unassembled WGS sequence"/>
</dbReference>
<dbReference type="EMBL" id="JABCRI010000007">
    <property type="protein sequence ID" value="KAF8403475.1"/>
    <property type="molecule type" value="Genomic_DNA"/>
</dbReference>
<evidence type="ECO:0000313" key="6">
    <source>
        <dbReference type="EMBL" id="KAF8403475.1"/>
    </source>
</evidence>
<feature type="domain" description="Myb-like" evidence="4">
    <location>
        <begin position="9"/>
        <end position="58"/>
    </location>
</feature>
<dbReference type="OMA" id="CYRPKAD"/>
<evidence type="ECO:0000259" key="5">
    <source>
        <dbReference type="PROSITE" id="PS51294"/>
    </source>
</evidence>
<name>A0A834ZAL6_TETSI</name>
<dbReference type="InterPro" id="IPR009057">
    <property type="entry name" value="Homeodomain-like_sf"/>
</dbReference>
<sequence length="218" mass="24653">MGRPPCCDKVGIKKGPWTPEEDIILVSYIQEHGPRNWRSVTTNTALDPHMETDSNTCQLVSKGYCEKRSLEITNQTSIYASSTENISRLLEGWMRSSPKSSTLKNVQEKQQHSNWVATPSVQCYKAKAEEETCDLISNEEFESLLSLENLSSLAWENSSTDPTLNGPQTKPTDEMLHVMSEKKQRLENHAPVSFIEKWLLDETSGHAEEVVVLSPIDW</sequence>
<dbReference type="InterPro" id="IPR015495">
    <property type="entry name" value="Myb_TF_plants"/>
</dbReference>
<comment type="caution">
    <text evidence="6">The sequence shown here is derived from an EMBL/GenBank/DDBJ whole genome shotgun (WGS) entry which is preliminary data.</text>
</comment>
<dbReference type="GO" id="GO:0009733">
    <property type="term" value="P:response to auxin"/>
    <property type="evidence" value="ECO:0007669"/>
    <property type="project" value="TreeGrafter"/>
</dbReference>
<accession>A0A834ZAL6</accession>
<comment type="subcellular location">
    <subcellularLocation>
        <location evidence="1">Nucleus</location>
    </subcellularLocation>
</comment>
<reference evidence="6 7" key="1">
    <citation type="submission" date="2020-04" db="EMBL/GenBank/DDBJ databases">
        <title>Plant Genome Project.</title>
        <authorList>
            <person name="Zhang R.-G."/>
        </authorList>
    </citation>
    <scope>NUCLEOTIDE SEQUENCE [LARGE SCALE GENOMIC DNA]</scope>
    <source>
        <strain evidence="6">YNK0</strain>
        <tissue evidence="6">Leaf</tissue>
    </source>
</reference>
<dbReference type="Pfam" id="PF00249">
    <property type="entry name" value="Myb_DNA-binding"/>
    <property type="match status" value="1"/>
</dbReference>
<dbReference type="CDD" id="cd00167">
    <property type="entry name" value="SANT"/>
    <property type="match status" value="1"/>
</dbReference>
<dbReference type="PANTHER" id="PTHR10641:SF1152">
    <property type="entry name" value="TRANSCRIPTION FACTOR MYB60"/>
    <property type="match status" value="1"/>
</dbReference>
<evidence type="ECO:0000256" key="2">
    <source>
        <dbReference type="ARBA" id="ARBA00023125"/>
    </source>
</evidence>
<organism evidence="6 7">
    <name type="scientific">Tetracentron sinense</name>
    <name type="common">Spur-leaf</name>
    <dbReference type="NCBI Taxonomy" id="13715"/>
    <lineage>
        <taxon>Eukaryota</taxon>
        <taxon>Viridiplantae</taxon>
        <taxon>Streptophyta</taxon>
        <taxon>Embryophyta</taxon>
        <taxon>Tracheophyta</taxon>
        <taxon>Spermatophyta</taxon>
        <taxon>Magnoliopsida</taxon>
        <taxon>Trochodendrales</taxon>
        <taxon>Trochodendraceae</taxon>
        <taxon>Tetracentron</taxon>
    </lineage>
</organism>
<dbReference type="PANTHER" id="PTHR10641">
    <property type="entry name" value="MYB FAMILY TRANSCRIPTION FACTOR"/>
    <property type="match status" value="1"/>
</dbReference>
<dbReference type="InterPro" id="IPR017930">
    <property type="entry name" value="Myb_dom"/>
</dbReference>
<dbReference type="PROSITE" id="PS50090">
    <property type="entry name" value="MYB_LIKE"/>
    <property type="match status" value="1"/>
</dbReference>
<dbReference type="PROSITE" id="PS51294">
    <property type="entry name" value="HTH_MYB"/>
    <property type="match status" value="1"/>
</dbReference>
<evidence type="ECO:0000256" key="1">
    <source>
        <dbReference type="ARBA" id="ARBA00004123"/>
    </source>
</evidence>
<protein>
    <submittedName>
        <fullName evidence="6">Uncharacterized protein</fullName>
    </submittedName>
</protein>
<dbReference type="AlphaFoldDB" id="A0A834ZAL6"/>
<dbReference type="GO" id="GO:0003677">
    <property type="term" value="F:DNA binding"/>
    <property type="evidence" value="ECO:0007669"/>
    <property type="project" value="UniProtKB-KW"/>
</dbReference>
<keyword evidence="3" id="KW-0539">Nucleus</keyword>
<evidence type="ECO:0000259" key="4">
    <source>
        <dbReference type="PROSITE" id="PS50090"/>
    </source>
</evidence>
<dbReference type="GO" id="GO:0005634">
    <property type="term" value="C:nucleus"/>
    <property type="evidence" value="ECO:0007669"/>
    <property type="project" value="UniProtKB-SubCell"/>
</dbReference>
<evidence type="ECO:0000256" key="3">
    <source>
        <dbReference type="ARBA" id="ARBA00023242"/>
    </source>
</evidence>
<dbReference type="InterPro" id="IPR001005">
    <property type="entry name" value="SANT/Myb"/>
</dbReference>
<evidence type="ECO:0000313" key="7">
    <source>
        <dbReference type="Proteomes" id="UP000655225"/>
    </source>
</evidence>
<gene>
    <name evidence="6" type="ORF">HHK36_011579</name>
</gene>
<proteinExistence type="predicted"/>
<dbReference type="OrthoDB" id="2143914at2759"/>